<evidence type="ECO:0000313" key="2">
    <source>
        <dbReference type="WBParaSite" id="PEQ_0000785201-mRNA-1"/>
    </source>
</evidence>
<sequence>MARSLGNSKYFATGKVSYVLQHKFHHDHNSSQRHNSNSSIPLLKKKLAGYSEEELQEYHQIGNHEIDFDEFCDVMKRLNAKKCSWNEVIRECFASLGENSGSPFLPLNCGIFSLPNIDE</sequence>
<dbReference type="WBParaSite" id="PEQ_0000785201-mRNA-1">
    <property type="protein sequence ID" value="PEQ_0000785201-mRNA-1"/>
    <property type="gene ID" value="PEQ_0000785201"/>
</dbReference>
<name>A0A914RN88_PAREQ</name>
<evidence type="ECO:0000313" key="1">
    <source>
        <dbReference type="Proteomes" id="UP000887564"/>
    </source>
</evidence>
<reference evidence="2" key="1">
    <citation type="submission" date="2022-11" db="UniProtKB">
        <authorList>
            <consortium name="WormBaseParasite"/>
        </authorList>
    </citation>
    <scope>IDENTIFICATION</scope>
</reference>
<proteinExistence type="predicted"/>
<dbReference type="AlphaFoldDB" id="A0A914RN88"/>
<protein>
    <submittedName>
        <fullName evidence="2">EF-hand domain-containing protein</fullName>
    </submittedName>
</protein>
<keyword evidence="1" id="KW-1185">Reference proteome</keyword>
<organism evidence="1 2">
    <name type="scientific">Parascaris equorum</name>
    <name type="common">Equine roundworm</name>
    <dbReference type="NCBI Taxonomy" id="6256"/>
    <lineage>
        <taxon>Eukaryota</taxon>
        <taxon>Metazoa</taxon>
        <taxon>Ecdysozoa</taxon>
        <taxon>Nematoda</taxon>
        <taxon>Chromadorea</taxon>
        <taxon>Rhabditida</taxon>
        <taxon>Spirurina</taxon>
        <taxon>Ascaridomorpha</taxon>
        <taxon>Ascaridoidea</taxon>
        <taxon>Ascarididae</taxon>
        <taxon>Parascaris</taxon>
    </lineage>
</organism>
<accession>A0A914RN88</accession>
<dbReference type="Proteomes" id="UP000887564">
    <property type="component" value="Unplaced"/>
</dbReference>